<dbReference type="RefSeq" id="WP_245439388.1">
    <property type="nucleotide sequence ID" value="NZ_BAAAVZ010000008.1"/>
</dbReference>
<organism evidence="2 3">
    <name type="scientific">Aminobacter niigataensis</name>
    <dbReference type="NCBI Taxonomy" id="83265"/>
    <lineage>
        <taxon>Bacteria</taxon>
        <taxon>Pseudomonadati</taxon>
        <taxon>Pseudomonadota</taxon>
        <taxon>Alphaproteobacteria</taxon>
        <taxon>Hyphomicrobiales</taxon>
        <taxon>Phyllobacteriaceae</taxon>
        <taxon>Aminobacter</taxon>
    </lineage>
</organism>
<evidence type="ECO:0000313" key="3">
    <source>
        <dbReference type="Proteomes" id="UP000539538"/>
    </source>
</evidence>
<name>A0ABR6KXN1_9HYPH</name>
<dbReference type="Pfam" id="PF06707">
    <property type="entry name" value="DUF1194"/>
    <property type="match status" value="1"/>
</dbReference>
<dbReference type="InterPro" id="IPR036465">
    <property type="entry name" value="vWFA_dom_sf"/>
</dbReference>
<dbReference type="InterPro" id="IPR010607">
    <property type="entry name" value="DUF1194"/>
</dbReference>
<proteinExistence type="predicted"/>
<protein>
    <recommendedName>
        <fullName evidence="4">DUF1194 domain-containing protein</fullName>
    </recommendedName>
</protein>
<comment type="caution">
    <text evidence="2">The sequence shown here is derived from an EMBL/GenBank/DDBJ whole genome shotgun (WGS) entry which is preliminary data.</text>
</comment>
<feature type="signal peptide" evidence="1">
    <location>
        <begin position="1"/>
        <end position="21"/>
    </location>
</feature>
<evidence type="ECO:0000313" key="2">
    <source>
        <dbReference type="EMBL" id="MBB4649227.1"/>
    </source>
</evidence>
<feature type="chain" id="PRO_5045360561" description="DUF1194 domain-containing protein" evidence="1">
    <location>
        <begin position="22"/>
        <end position="238"/>
    </location>
</feature>
<keyword evidence="3" id="KW-1185">Reference proteome</keyword>
<sequence length="238" mass="25108">MGAFLARLSAVLAVSTSPAHATNVDTAIVFAVDVSASIDAATADMQRQGHADALMAPEVIAAIARGTFGCIAITYFEWAGPGHVRTVLPWTSICNPGDAQAAATIISRDGDSGRGCLRNCSTSISFAIDLSRMLFEQYSGHAGRRVIDISANGTNNDGLPVALSRLRAIRNGYTINAIAMPAFTRGVARDLTDYFAENVIGGPGAFVVSPDSVGDYADALRRKLVVEISWSMPDRSTR</sequence>
<keyword evidence="1" id="KW-0732">Signal</keyword>
<gene>
    <name evidence="2" type="ORF">GGQ99_000949</name>
</gene>
<dbReference type="Proteomes" id="UP000539538">
    <property type="component" value="Unassembled WGS sequence"/>
</dbReference>
<reference evidence="2 3" key="1">
    <citation type="submission" date="2020-08" db="EMBL/GenBank/DDBJ databases">
        <title>Genomic Encyclopedia of Type Strains, Phase IV (KMG-IV): sequencing the most valuable type-strain genomes for metagenomic binning, comparative biology and taxonomic classification.</title>
        <authorList>
            <person name="Goeker M."/>
        </authorList>
    </citation>
    <scope>NUCLEOTIDE SEQUENCE [LARGE SCALE GENOMIC DNA]</scope>
    <source>
        <strain evidence="2 3">DSM 7050</strain>
    </source>
</reference>
<accession>A0ABR6KXN1</accession>
<dbReference type="EMBL" id="JACHOT010000001">
    <property type="protein sequence ID" value="MBB4649227.1"/>
    <property type="molecule type" value="Genomic_DNA"/>
</dbReference>
<dbReference type="SUPFAM" id="SSF53300">
    <property type="entry name" value="vWA-like"/>
    <property type="match status" value="1"/>
</dbReference>
<evidence type="ECO:0008006" key="4">
    <source>
        <dbReference type="Google" id="ProtNLM"/>
    </source>
</evidence>
<evidence type="ECO:0000256" key="1">
    <source>
        <dbReference type="SAM" id="SignalP"/>
    </source>
</evidence>